<keyword evidence="8" id="KW-0793">Thylakoid</keyword>
<evidence type="ECO:0000259" key="11">
    <source>
        <dbReference type="PROSITE" id="PS51007"/>
    </source>
</evidence>
<keyword evidence="3" id="KW-0813">Transport</keyword>
<dbReference type="InterPro" id="IPR008168">
    <property type="entry name" value="Cyt_C_IC"/>
</dbReference>
<keyword evidence="6" id="KW-0249">Electron transport</keyword>
<dbReference type="Proteomes" id="UP000217895">
    <property type="component" value="Chromosome"/>
</dbReference>
<protein>
    <submittedName>
        <fullName evidence="12">Cytochrome c class I</fullName>
    </submittedName>
</protein>
<dbReference type="GO" id="GO:0005506">
    <property type="term" value="F:iron ion binding"/>
    <property type="evidence" value="ECO:0007669"/>
    <property type="project" value="InterPro"/>
</dbReference>
<organism evidence="12 13">
    <name type="scientific">Leptolyngbya boryana NIES-2135</name>
    <dbReference type="NCBI Taxonomy" id="1973484"/>
    <lineage>
        <taxon>Bacteria</taxon>
        <taxon>Bacillati</taxon>
        <taxon>Cyanobacteriota</taxon>
        <taxon>Cyanophyceae</taxon>
        <taxon>Leptolyngbyales</taxon>
        <taxon>Leptolyngbyaceae</taxon>
        <taxon>Leptolyngbya group</taxon>
        <taxon>Leptolyngbya</taxon>
    </lineage>
</organism>
<accession>A0A1Z4J9A9</accession>
<feature type="chain" id="PRO_5011109887" evidence="10">
    <location>
        <begin position="22"/>
        <end position="105"/>
    </location>
</feature>
<dbReference type="GO" id="GO:0031979">
    <property type="term" value="C:plasma membrane-derived thylakoid lumen"/>
    <property type="evidence" value="ECO:0007669"/>
    <property type="project" value="UniProtKB-SubCell"/>
</dbReference>
<dbReference type="PANTHER" id="PTHR34688:SF2">
    <property type="entry name" value="CYTOCHROME C6, CHLOROPLASTIC"/>
    <property type="match status" value="1"/>
</dbReference>
<feature type="domain" description="Cytochrome c" evidence="11">
    <location>
        <begin position="20"/>
        <end position="100"/>
    </location>
</feature>
<keyword evidence="13" id="KW-1185">Reference proteome</keyword>
<name>A0A1Z4J9A9_LEPBY</name>
<dbReference type="PROSITE" id="PS51007">
    <property type="entry name" value="CYTC"/>
    <property type="match status" value="1"/>
</dbReference>
<evidence type="ECO:0000256" key="1">
    <source>
        <dbReference type="ARBA" id="ARBA00004518"/>
    </source>
</evidence>
<proteinExistence type="inferred from homology"/>
<dbReference type="InterPro" id="IPR036909">
    <property type="entry name" value="Cyt_c-like_dom_sf"/>
</dbReference>
<dbReference type="GO" id="GO:0020037">
    <property type="term" value="F:heme binding"/>
    <property type="evidence" value="ECO:0007669"/>
    <property type="project" value="InterPro"/>
</dbReference>
<dbReference type="AlphaFoldDB" id="A0A1Z4J9A9"/>
<evidence type="ECO:0000256" key="5">
    <source>
        <dbReference type="ARBA" id="ARBA00022723"/>
    </source>
</evidence>
<evidence type="ECO:0000313" key="13">
    <source>
        <dbReference type="Proteomes" id="UP000217895"/>
    </source>
</evidence>
<dbReference type="PANTHER" id="PTHR34688">
    <property type="entry name" value="CYTOCHROME C6, CHLOROPLASTIC"/>
    <property type="match status" value="1"/>
</dbReference>
<comment type="similarity">
    <text evidence="2">Belongs to the cytochrome c family. PetJ subfamily.</text>
</comment>
<dbReference type="EMBL" id="AP018203">
    <property type="protein sequence ID" value="BAY53336.1"/>
    <property type="molecule type" value="Genomic_DNA"/>
</dbReference>
<dbReference type="GO" id="GO:0009055">
    <property type="term" value="F:electron transfer activity"/>
    <property type="evidence" value="ECO:0007669"/>
    <property type="project" value="InterPro"/>
</dbReference>
<dbReference type="Gene3D" id="1.10.760.10">
    <property type="entry name" value="Cytochrome c-like domain"/>
    <property type="match status" value="1"/>
</dbReference>
<evidence type="ECO:0000256" key="10">
    <source>
        <dbReference type="SAM" id="SignalP"/>
    </source>
</evidence>
<evidence type="ECO:0000256" key="8">
    <source>
        <dbReference type="ARBA" id="ARBA00023078"/>
    </source>
</evidence>
<evidence type="ECO:0000256" key="4">
    <source>
        <dbReference type="ARBA" id="ARBA00022617"/>
    </source>
</evidence>
<evidence type="ECO:0000256" key="7">
    <source>
        <dbReference type="ARBA" id="ARBA00023004"/>
    </source>
</evidence>
<evidence type="ECO:0000256" key="9">
    <source>
        <dbReference type="PROSITE-ProRule" id="PRU00433"/>
    </source>
</evidence>
<comment type="subcellular location">
    <subcellularLocation>
        <location evidence="1">Cellular thylakoid lumen</location>
    </subcellularLocation>
</comment>
<dbReference type="PRINTS" id="PR00605">
    <property type="entry name" value="CYTCHROMECIC"/>
</dbReference>
<keyword evidence="5 9" id="KW-0479">Metal-binding</keyword>
<dbReference type="InterPro" id="IPR023655">
    <property type="entry name" value="Cyt_C6"/>
</dbReference>
<reference evidence="12 13" key="1">
    <citation type="submission" date="2017-06" db="EMBL/GenBank/DDBJ databases">
        <title>Genome sequencing of cyanobaciteial culture collection at National Institute for Environmental Studies (NIES).</title>
        <authorList>
            <person name="Hirose Y."/>
            <person name="Shimura Y."/>
            <person name="Fujisawa T."/>
            <person name="Nakamura Y."/>
            <person name="Kawachi M."/>
        </authorList>
    </citation>
    <scope>NUCLEOTIDE SEQUENCE [LARGE SCALE GENOMIC DNA]</scope>
    <source>
        <strain evidence="12 13">NIES-2135</strain>
    </source>
</reference>
<evidence type="ECO:0000256" key="2">
    <source>
        <dbReference type="ARBA" id="ARBA00009650"/>
    </source>
</evidence>
<sequence>MLKFIAILLSAVLLFSSPAWADESPAQLFELQCAGCHVNGGNIVRRGKTLKLKALEKNGYATVEAIVAIITNGKGNMSAYKDRLNESEIQSVAEYVLDRAHQNWN</sequence>
<evidence type="ECO:0000313" key="12">
    <source>
        <dbReference type="EMBL" id="BAY53336.1"/>
    </source>
</evidence>
<keyword evidence="7 9" id="KW-0408">Iron</keyword>
<evidence type="ECO:0000256" key="6">
    <source>
        <dbReference type="ARBA" id="ARBA00022982"/>
    </source>
</evidence>
<dbReference type="SUPFAM" id="SSF46626">
    <property type="entry name" value="Cytochrome c"/>
    <property type="match status" value="1"/>
</dbReference>
<evidence type="ECO:0000256" key="3">
    <source>
        <dbReference type="ARBA" id="ARBA00022448"/>
    </source>
</evidence>
<dbReference type="InterPro" id="IPR009056">
    <property type="entry name" value="Cyt_c-like_dom"/>
</dbReference>
<keyword evidence="4 9" id="KW-0349">Heme</keyword>
<keyword evidence="10" id="KW-0732">Signal</keyword>
<dbReference type="Pfam" id="PF13442">
    <property type="entry name" value="Cytochrome_CBB3"/>
    <property type="match status" value="1"/>
</dbReference>
<gene>
    <name evidence="12" type="ORF">NIES2135_01390</name>
</gene>
<feature type="signal peptide" evidence="10">
    <location>
        <begin position="1"/>
        <end position="21"/>
    </location>
</feature>